<keyword evidence="1" id="KW-0472">Membrane</keyword>
<gene>
    <name evidence="2" type="ORF">IW15_01915</name>
</gene>
<accession>A0A086AC11</accession>
<comment type="caution">
    <text evidence="2">The sequence shown here is derived from an EMBL/GenBank/DDBJ whole genome shotgun (WGS) entry which is preliminary data.</text>
</comment>
<evidence type="ECO:0000313" key="3">
    <source>
        <dbReference type="Proteomes" id="UP000028705"/>
    </source>
</evidence>
<sequence length="87" mass="10236">MDSSASFLGVNKNLSKEILGCLLISCFIVFYKCRKFIFFMKRTATILWRFFFINGLSSPEISIHKKRMVMEELIHFSFNSSLRNLDK</sequence>
<keyword evidence="1" id="KW-1133">Transmembrane helix</keyword>
<feature type="transmembrane region" description="Helical" evidence="1">
    <location>
        <begin position="14"/>
        <end position="33"/>
    </location>
</feature>
<reference evidence="2 3" key="1">
    <citation type="submission" date="2014-07" db="EMBL/GenBank/DDBJ databases">
        <title>Genome of Chryseobacterium soli DSM 19298.</title>
        <authorList>
            <person name="Stropko S.J."/>
            <person name="Pipes S.E."/>
            <person name="Newman J."/>
        </authorList>
    </citation>
    <scope>NUCLEOTIDE SEQUENCE [LARGE SCALE GENOMIC DNA]</scope>
    <source>
        <strain evidence="2 3">DSM 19298</strain>
    </source>
</reference>
<evidence type="ECO:0000313" key="2">
    <source>
        <dbReference type="EMBL" id="KFF14225.1"/>
    </source>
</evidence>
<proteinExistence type="predicted"/>
<keyword evidence="3" id="KW-1185">Reference proteome</keyword>
<protein>
    <submittedName>
        <fullName evidence="2">Uncharacterized protein</fullName>
    </submittedName>
</protein>
<evidence type="ECO:0000256" key="1">
    <source>
        <dbReference type="SAM" id="Phobius"/>
    </source>
</evidence>
<name>A0A086AC11_9FLAO</name>
<dbReference type="EMBL" id="JPRH01000001">
    <property type="protein sequence ID" value="KFF14225.1"/>
    <property type="molecule type" value="Genomic_DNA"/>
</dbReference>
<dbReference type="AlphaFoldDB" id="A0A086AC11"/>
<keyword evidence="1" id="KW-0812">Transmembrane</keyword>
<dbReference type="Proteomes" id="UP000028705">
    <property type="component" value="Unassembled WGS sequence"/>
</dbReference>
<organism evidence="2 3">
    <name type="scientific">Chryseobacterium soli</name>
    <dbReference type="NCBI Taxonomy" id="445961"/>
    <lineage>
        <taxon>Bacteria</taxon>
        <taxon>Pseudomonadati</taxon>
        <taxon>Bacteroidota</taxon>
        <taxon>Flavobacteriia</taxon>
        <taxon>Flavobacteriales</taxon>
        <taxon>Weeksellaceae</taxon>
        <taxon>Chryseobacterium group</taxon>
        <taxon>Chryseobacterium</taxon>
    </lineage>
</organism>